<comment type="caution">
    <text evidence="17">The sequence shown here is derived from an EMBL/GenBank/DDBJ whole genome shotgun (WGS) entry which is preliminary data.</text>
</comment>
<keyword evidence="11" id="KW-0460">Magnesium</keyword>
<dbReference type="PROSITE" id="PS51483">
    <property type="entry name" value="B5"/>
    <property type="match status" value="1"/>
</dbReference>
<evidence type="ECO:0000256" key="4">
    <source>
        <dbReference type="ARBA" id="ARBA00011209"/>
    </source>
</evidence>
<dbReference type="AlphaFoldDB" id="A0AAW2ZPU9"/>
<feature type="domain" description="B5" evidence="16">
    <location>
        <begin position="318"/>
        <end position="394"/>
    </location>
</feature>
<evidence type="ECO:0000256" key="12">
    <source>
        <dbReference type="ARBA" id="ARBA00022917"/>
    </source>
</evidence>
<organism evidence="17 18">
    <name type="scientific">Acrasis kona</name>
    <dbReference type="NCBI Taxonomy" id="1008807"/>
    <lineage>
        <taxon>Eukaryota</taxon>
        <taxon>Discoba</taxon>
        <taxon>Heterolobosea</taxon>
        <taxon>Tetramitia</taxon>
        <taxon>Eutetramitia</taxon>
        <taxon>Acrasidae</taxon>
        <taxon>Acrasis</taxon>
    </lineage>
</organism>
<evidence type="ECO:0000256" key="15">
    <source>
        <dbReference type="ARBA" id="ARBA00049255"/>
    </source>
</evidence>
<dbReference type="InterPro" id="IPR040659">
    <property type="entry name" value="PhetRS_B1"/>
</dbReference>
<keyword evidence="10" id="KW-0067">ATP-binding</keyword>
<accession>A0AAW2ZPU9</accession>
<dbReference type="Gene3D" id="3.30.56.10">
    <property type="match status" value="2"/>
</dbReference>
<dbReference type="CDD" id="cd00769">
    <property type="entry name" value="PheRS_beta_core"/>
    <property type="match status" value="1"/>
</dbReference>
<dbReference type="InterPro" id="IPR020825">
    <property type="entry name" value="Phe-tRNA_synthase-like_B3/B4"/>
</dbReference>
<evidence type="ECO:0000256" key="7">
    <source>
        <dbReference type="ARBA" id="ARBA00022598"/>
    </source>
</evidence>
<evidence type="ECO:0000256" key="1">
    <source>
        <dbReference type="ARBA" id="ARBA00001946"/>
    </source>
</evidence>
<evidence type="ECO:0000256" key="3">
    <source>
        <dbReference type="ARBA" id="ARBA00007438"/>
    </source>
</evidence>
<dbReference type="SUPFAM" id="SSF46955">
    <property type="entry name" value="Putative DNA-binding domain"/>
    <property type="match status" value="2"/>
</dbReference>
<keyword evidence="9" id="KW-0547">Nucleotide-binding</keyword>
<comment type="catalytic activity">
    <reaction evidence="15">
        <text>tRNA(Phe) + L-phenylalanine + ATP = L-phenylalanyl-tRNA(Phe) + AMP + diphosphate + H(+)</text>
        <dbReference type="Rhea" id="RHEA:19413"/>
        <dbReference type="Rhea" id="RHEA-COMP:9668"/>
        <dbReference type="Rhea" id="RHEA-COMP:9699"/>
        <dbReference type="ChEBI" id="CHEBI:15378"/>
        <dbReference type="ChEBI" id="CHEBI:30616"/>
        <dbReference type="ChEBI" id="CHEBI:33019"/>
        <dbReference type="ChEBI" id="CHEBI:58095"/>
        <dbReference type="ChEBI" id="CHEBI:78442"/>
        <dbReference type="ChEBI" id="CHEBI:78531"/>
        <dbReference type="ChEBI" id="CHEBI:456215"/>
        <dbReference type="EC" id="6.1.1.20"/>
    </reaction>
</comment>
<dbReference type="Pfam" id="PF03484">
    <property type="entry name" value="B5"/>
    <property type="match status" value="1"/>
</dbReference>
<dbReference type="Proteomes" id="UP001431209">
    <property type="component" value="Unassembled WGS sequence"/>
</dbReference>
<dbReference type="SUPFAM" id="SSF56037">
    <property type="entry name" value="PheT/TilS domain"/>
    <property type="match status" value="1"/>
</dbReference>
<dbReference type="Gene3D" id="3.50.40.10">
    <property type="entry name" value="Phenylalanyl-trna Synthetase, Chain B, domain 3"/>
    <property type="match status" value="1"/>
</dbReference>
<dbReference type="InterPro" id="IPR004531">
    <property type="entry name" value="Phe-tRNA-synth_IIc_bsu_arc_euk"/>
</dbReference>
<dbReference type="InterPro" id="IPR041616">
    <property type="entry name" value="PheRS_beta_core"/>
</dbReference>
<reference evidence="17 18" key="1">
    <citation type="submission" date="2024-03" db="EMBL/GenBank/DDBJ databases">
        <title>The Acrasis kona genome and developmental transcriptomes reveal deep origins of eukaryotic multicellular pathways.</title>
        <authorList>
            <person name="Sheikh S."/>
            <person name="Fu C.-J."/>
            <person name="Brown M.W."/>
            <person name="Baldauf S.L."/>
        </authorList>
    </citation>
    <scope>NUCLEOTIDE SEQUENCE [LARGE SCALE GENOMIC DNA]</scope>
    <source>
        <strain evidence="17 18">ATCC MYA-3509</strain>
    </source>
</reference>
<dbReference type="EC" id="6.1.1.20" evidence="5"/>
<dbReference type="SMART" id="SM00873">
    <property type="entry name" value="B3_4"/>
    <property type="match status" value="1"/>
</dbReference>
<proteinExistence type="inferred from homology"/>
<dbReference type="EMBL" id="JAOPGA020001709">
    <property type="protein sequence ID" value="KAL0490687.1"/>
    <property type="molecule type" value="Genomic_DNA"/>
</dbReference>
<evidence type="ECO:0000256" key="10">
    <source>
        <dbReference type="ARBA" id="ARBA00022840"/>
    </source>
</evidence>
<comment type="subunit">
    <text evidence="4">Tetramer of two alpha and two beta subunits.</text>
</comment>
<evidence type="ECO:0000259" key="16">
    <source>
        <dbReference type="PROSITE" id="PS51483"/>
    </source>
</evidence>
<evidence type="ECO:0000313" key="17">
    <source>
        <dbReference type="EMBL" id="KAL0490687.1"/>
    </source>
</evidence>
<dbReference type="Pfam" id="PF03483">
    <property type="entry name" value="B3_4"/>
    <property type="match status" value="1"/>
</dbReference>
<dbReference type="FunFam" id="3.50.40.10:FF:000002">
    <property type="entry name" value="phenylalanine--tRNA ligase beta subunit"/>
    <property type="match status" value="1"/>
</dbReference>
<comment type="subcellular location">
    <subcellularLocation>
        <location evidence="2">Cytoplasm</location>
    </subcellularLocation>
</comment>
<dbReference type="GO" id="GO:0005524">
    <property type="term" value="F:ATP binding"/>
    <property type="evidence" value="ECO:0007669"/>
    <property type="project" value="UniProtKB-KW"/>
</dbReference>
<keyword evidence="18" id="KW-1185">Reference proteome</keyword>
<evidence type="ECO:0000256" key="14">
    <source>
        <dbReference type="ARBA" id="ARBA00033189"/>
    </source>
</evidence>
<protein>
    <recommendedName>
        <fullName evidence="5">phenylalanine--tRNA ligase</fullName>
        <ecNumber evidence="5">6.1.1.20</ecNumber>
    </recommendedName>
    <alternativeName>
        <fullName evidence="14">Phenylalanyl-tRNA synthetase beta subunit</fullName>
    </alternativeName>
</protein>
<dbReference type="InterPro" id="IPR009061">
    <property type="entry name" value="DNA-bd_dom_put_sf"/>
</dbReference>
<dbReference type="GO" id="GO:0009328">
    <property type="term" value="C:phenylalanine-tRNA ligase complex"/>
    <property type="evidence" value="ECO:0007669"/>
    <property type="project" value="TreeGrafter"/>
</dbReference>
<dbReference type="FunFam" id="3.30.56.10:FF:000004">
    <property type="entry name" value="Phenylalanyl-tRNA synthetase, beta subunit"/>
    <property type="match status" value="1"/>
</dbReference>
<sequence length="602" mass="68278">MPVVPLKRDNLFQGLGKTFTEDEMSNLCFDYGIELDDITSERRQLRKEMGDNIDQAKLDAASDEELYKIEIPANRYDLLCYEGMVRALNVFRGRIPAPVFKTITPENPEVMNVKFDQTKTIRPFIVCAVLRNVTFDQDRYKSFVELQDRLHQNICRKRTLVAIGTHDLDTIQGPFSYEALPAQEINFVPLNKTESFRGDQLLEHYETSDTDKHIKPYVSILKDPSTKKLKPLIPIIYDTNRVVLSLPPIINSNHSKIKLDTKNVFIECTATDMTKAHVVLNTMVCMFSEYCKEPFTCEKVKITYNGDEAPQPQLTPDLTHAEFEVDTNYVATRLGVKLTAQEMCDLVTKMCLQATPIQDDRIKVSVPPTRSDILHACDIMEDVGIAYGFNNIPRTNPKTNTVARQDSLNQLTDGVRFELAMSGYTESLNLILCSEDDQSVMMNLPKSEQRVVLDNPKSTEFQICRISLMPGLLKTLQNSIKLGLPQQLFEVNDVVLLDQNNDVGAINKRNVSALHCSTSSGFELIHNALDRLMASLGVMYQEGVGYWLRPASDKRFFDGRCAEIMYGKDVIGIMGVLHPLVLENFKLSHPVSMMEFCIEPFL</sequence>
<dbReference type="InterPro" id="IPR005146">
    <property type="entry name" value="B3/B4_tRNA-bd"/>
</dbReference>
<dbReference type="Gene3D" id="3.30.930.10">
    <property type="entry name" value="Bira Bifunctional Protein, Domain 2"/>
    <property type="match status" value="1"/>
</dbReference>
<dbReference type="Pfam" id="PF18262">
    <property type="entry name" value="PhetRS_B1"/>
    <property type="match status" value="1"/>
</dbReference>
<keyword evidence="13" id="KW-0030">Aminoacyl-tRNA synthetase</keyword>
<dbReference type="SUPFAM" id="SSF55681">
    <property type="entry name" value="Class II aaRS and biotin synthetases"/>
    <property type="match status" value="1"/>
</dbReference>
<evidence type="ECO:0000256" key="11">
    <source>
        <dbReference type="ARBA" id="ARBA00022842"/>
    </source>
</evidence>
<dbReference type="InterPro" id="IPR045864">
    <property type="entry name" value="aa-tRNA-synth_II/BPL/LPL"/>
</dbReference>
<dbReference type="PANTHER" id="PTHR10947:SF0">
    <property type="entry name" value="PHENYLALANINE--TRNA LIGASE BETA SUBUNIT"/>
    <property type="match status" value="1"/>
</dbReference>
<dbReference type="PANTHER" id="PTHR10947">
    <property type="entry name" value="PHENYLALANYL-TRNA SYNTHETASE BETA CHAIN AND LEUCINE-RICH REPEAT-CONTAINING PROTEIN 47"/>
    <property type="match status" value="1"/>
</dbReference>
<dbReference type="Pfam" id="PF17759">
    <property type="entry name" value="tRNA_synthFbeta"/>
    <property type="match status" value="1"/>
</dbReference>
<keyword evidence="6" id="KW-0963">Cytoplasm</keyword>
<dbReference type="InterPro" id="IPR005147">
    <property type="entry name" value="tRNA_synthase_B5-dom"/>
</dbReference>
<dbReference type="SMART" id="SM00874">
    <property type="entry name" value="B5"/>
    <property type="match status" value="1"/>
</dbReference>
<evidence type="ECO:0000256" key="6">
    <source>
        <dbReference type="ARBA" id="ARBA00022490"/>
    </source>
</evidence>
<comment type="cofactor">
    <cofactor evidence="1">
        <name>Mg(2+)</name>
        <dbReference type="ChEBI" id="CHEBI:18420"/>
    </cofactor>
</comment>
<gene>
    <name evidence="17" type="ORF">AKO1_009685</name>
</gene>
<name>A0AAW2ZPU9_9EUKA</name>
<evidence type="ECO:0000256" key="8">
    <source>
        <dbReference type="ARBA" id="ARBA00022723"/>
    </source>
</evidence>
<keyword evidence="12" id="KW-0648">Protein biosynthesis</keyword>
<dbReference type="GO" id="GO:0006432">
    <property type="term" value="P:phenylalanyl-tRNA aminoacylation"/>
    <property type="evidence" value="ECO:0007669"/>
    <property type="project" value="InterPro"/>
</dbReference>
<comment type="similarity">
    <text evidence="3">Belongs to the phenylalanyl-tRNA synthetase beta subunit family. Type 2 subfamily.</text>
</comment>
<dbReference type="GO" id="GO:0000287">
    <property type="term" value="F:magnesium ion binding"/>
    <property type="evidence" value="ECO:0007669"/>
    <property type="project" value="InterPro"/>
</dbReference>
<evidence type="ECO:0000256" key="2">
    <source>
        <dbReference type="ARBA" id="ARBA00004496"/>
    </source>
</evidence>
<evidence type="ECO:0000256" key="9">
    <source>
        <dbReference type="ARBA" id="ARBA00022741"/>
    </source>
</evidence>
<evidence type="ECO:0000313" key="18">
    <source>
        <dbReference type="Proteomes" id="UP001431209"/>
    </source>
</evidence>
<dbReference type="GO" id="GO:0003723">
    <property type="term" value="F:RNA binding"/>
    <property type="evidence" value="ECO:0007669"/>
    <property type="project" value="InterPro"/>
</dbReference>
<dbReference type="GO" id="GO:0004826">
    <property type="term" value="F:phenylalanine-tRNA ligase activity"/>
    <property type="evidence" value="ECO:0007669"/>
    <property type="project" value="UniProtKB-EC"/>
</dbReference>
<keyword evidence="8" id="KW-0479">Metal-binding</keyword>
<evidence type="ECO:0000256" key="5">
    <source>
        <dbReference type="ARBA" id="ARBA00012814"/>
    </source>
</evidence>
<dbReference type="InterPro" id="IPR045060">
    <property type="entry name" value="Phe-tRNA-ligase_IIc_bsu"/>
</dbReference>
<dbReference type="NCBIfam" id="TIGR00471">
    <property type="entry name" value="pheT_arch"/>
    <property type="match status" value="1"/>
</dbReference>
<evidence type="ECO:0000256" key="13">
    <source>
        <dbReference type="ARBA" id="ARBA00023146"/>
    </source>
</evidence>
<keyword evidence="7" id="KW-0436">Ligase</keyword>